<comment type="caution">
    <text evidence="5">The sequence shown here is derived from an EMBL/GenBank/DDBJ whole genome shotgun (WGS) entry which is preliminary data.</text>
</comment>
<protein>
    <submittedName>
        <fullName evidence="5">ArsR family transcriptional regulator</fullName>
    </submittedName>
</protein>
<dbReference type="InterPro" id="IPR011991">
    <property type="entry name" value="ArsR-like_HTH"/>
</dbReference>
<dbReference type="EMBL" id="BLAB01000001">
    <property type="protein sequence ID" value="GER92581.1"/>
    <property type="molecule type" value="Genomic_DNA"/>
</dbReference>
<reference evidence="5" key="1">
    <citation type="submission" date="2019-10" db="EMBL/GenBank/DDBJ databases">
        <title>Metagenomic sequencing of thiosulfate-disproportionating enrichment culture.</title>
        <authorList>
            <person name="Umezawa K."/>
            <person name="Kojima H."/>
            <person name="Fukui M."/>
        </authorList>
    </citation>
    <scope>NUCLEOTIDE SEQUENCE</scope>
    <source>
        <strain evidence="5">45J</strain>
    </source>
</reference>
<evidence type="ECO:0000256" key="2">
    <source>
        <dbReference type="ARBA" id="ARBA00023125"/>
    </source>
</evidence>
<dbReference type="PRINTS" id="PR00778">
    <property type="entry name" value="HTHARSR"/>
</dbReference>
<evidence type="ECO:0000256" key="1">
    <source>
        <dbReference type="ARBA" id="ARBA00023015"/>
    </source>
</evidence>
<keyword evidence="1" id="KW-0805">Transcription regulation</keyword>
<feature type="domain" description="HTH arsR-type" evidence="4">
    <location>
        <begin position="1"/>
        <end position="93"/>
    </location>
</feature>
<evidence type="ECO:0000313" key="5">
    <source>
        <dbReference type="EMBL" id="GER92581.1"/>
    </source>
</evidence>
<dbReference type="InterPro" id="IPR001845">
    <property type="entry name" value="HTH_ArsR_DNA-bd_dom"/>
</dbReference>
<dbReference type="PANTHER" id="PTHR33154:SF18">
    <property type="entry name" value="ARSENICAL RESISTANCE OPERON REPRESSOR"/>
    <property type="match status" value="1"/>
</dbReference>
<accession>A0A5J4L1B3</accession>
<evidence type="ECO:0000256" key="3">
    <source>
        <dbReference type="ARBA" id="ARBA00023163"/>
    </source>
</evidence>
<dbReference type="InterPro" id="IPR051081">
    <property type="entry name" value="HTH_MetalResp_TranReg"/>
</dbReference>
<sequence length="113" mass="13105">MRALGKRIELLKIIAHPVRIKILEELTKGVKCVSDLEEFLDISQPKVSQHLALLRQYGVIDYYMDGRLRCYFLKDPIIPDILEILKKDYIEELPAPACCPVTKKGKYPGKRRH</sequence>
<dbReference type="Pfam" id="PF01022">
    <property type="entry name" value="HTH_5"/>
    <property type="match status" value="1"/>
</dbReference>
<dbReference type="GO" id="GO:0003677">
    <property type="term" value="F:DNA binding"/>
    <property type="evidence" value="ECO:0007669"/>
    <property type="project" value="UniProtKB-KW"/>
</dbReference>
<dbReference type="SMART" id="SM00418">
    <property type="entry name" value="HTH_ARSR"/>
    <property type="match status" value="1"/>
</dbReference>
<dbReference type="AlphaFoldDB" id="A0A5J4L1B3"/>
<dbReference type="NCBIfam" id="NF033788">
    <property type="entry name" value="HTH_metalloreg"/>
    <property type="match status" value="1"/>
</dbReference>
<dbReference type="PROSITE" id="PS50987">
    <property type="entry name" value="HTH_ARSR_2"/>
    <property type="match status" value="1"/>
</dbReference>
<dbReference type="Gene3D" id="1.10.10.10">
    <property type="entry name" value="Winged helix-like DNA-binding domain superfamily/Winged helix DNA-binding domain"/>
    <property type="match status" value="1"/>
</dbReference>
<dbReference type="GO" id="GO:0003700">
    <property type="term" value="F:DNA-binding transcription factor activity"/>
    <property type="evidence" value="ECO:0007669"/>
    <property type="project" value="InterPro"/>
</dbReference>
<dbReference type="SUPFAM" id="SSF46785">
    <property type="entry name" value="Winged helix' DNA-binding domain"/>
    <property type="match status" value="1"/>
</dbReference>
<keyword evidence="3" id="KW-0804">Transcription</keyword>
<dbReference type="PANTHER" id="PTHR33154">
    <property type="entry name" value="TRANSCRIPTIONAL REGULATOR, ARSR FAMILY"/>
    <property type="match status" value="1"/>
</dbReference>
<dbReference type="CDD" id="cd00090">
    <property type="entry name" value="HTH_ARSR"/>
    <property type="match status" value="1"/>
</dbReference>
<gene>
    <name evidence="5" type="ORF">A45J_0299</name>
</gene>
<proteinExistence type="predicted"/>
<name>A0A5J4L1B3_9ZZZZ</name>
<dbReference type="InterPro" id="IPR036390">
    <property type="entry name" value="WH_DNA-bd_sf"/>
</dbReference>
<keyword evidence="2" id="KW-0238">DNA-binding</keyword>
<evidence type="ECO:0000259" key="4">
    <source>
        <dbReference type="PROSITE" id="PS50987"/>
    </source>
</evidence>
<dbReference type="InterPro" id="IPR036388">
    <property type="entry name" value="WH-like_DNA-bd_sf"/>
</dbReference>
<organism evidence="5">
    <name type="scientific">hot springs metagenome</name>
    <dbReference type="NCBI Taxonomy" id="433727"/>
    <lineage>
        <taxon>unclassified sequences</taxon>
        <taxon>metagenomes</taxon>
        <taxon>ecological metagenomes</taxon>
    </lineage>
</organism>